<dbReference type="InterPro" id="IPR011013">
    <property type="entry name" value="Gal_mutarotase_sf_dom"/>
</dbReference>
<dbReference type="Proteomes" id="UP001059295">
    <property type="component" value="Chromosome"/>
</dbReference>
<evidence type="ECO:0000256" key="9">
    <source>
        <dbReference type="ARBA" id="ARBA00023235"/>
    </source>
</evidence>
<dbReference type="EC" id="5.1.3.3" evidence="6 11"/>
<dbReference type="InterPro" id="IPR008183">
    <property type="entry name" value="Aldose_1/G6P_1-epimerase"/>
</dbReference>
<evidence type="ECO:0000256" key="11">
    <source>
        <dbReference type="PIRNR" id="PIRNR005096"/>
    </source>
</evidence>
<sequence>MDIEQNIWGFTPEGEAVILYTMTNGAGAQVRLSNIGAGIVSIVVPDREGRMADVALGYDDFKSYFNDGPCMGKTPGRFANRIGFARFTLDGKEYRLTRNCNGRHHLHGGDAGFANKLWDSRVETDRVVFSLLSPDGDQGYPGDLDAEVVYDWNDDCELEITLYARTSAPTVVNLTNHAYFNLRGEAEGGALENVLKLNASCFLETDADQITTGRRTPVEGTPMDFREPKPLGRDINADYEPLRFGYGYDHCWAIDGWEPGRLTDFGFLYDPQSGRRMTIRSTQPGVQIYTGNWLEGCPRSISGHEYRNRDGVAIECQAFPDSPNKPEFPSVVLRPGEIYEQRIVYRFDTL</sequence>
<comment type="cofactor">
    <cofactor evidence="2">
        <name>Ca(2+)</name>
        <dbReference type="ChEBI" id="CHEBI:29108"/>
    </cofactor>
</comment>
<dbReference type="InterPro" id="IPR014718">
    <property type="entry name" value="GH-type_carb-bd"/>
</dbReference>
<dbReference type="RefSeq" id="WP_019246160.1">
    <property type="nucleotide sequence ID" value="NZ_CAPH01000013.1"/>
</dbReference>
<dbReference type="PROSITE" id="PS00545">
    <property type="entry name" value="ALDOSE_1_EPIMERASE"/>
    <property type="match status" value="1"/>
</dbReference>
<dbReference type="SUPFAM" id="SSF74650">
    <property type="entry name" value="Galactose mutarotase-like"/>
    <property type="match status" value="1"/>
</dbReference>
<accession>A0ABY5UWB2</accession>
<evidence type="ECO:0000256" key="6">
    <source>
        <dbReference type="ARBA" id="ARBA00013185"/>
    </source>
</evidence>
<evidence type="ECO:0000256" key="8">
    <source>
        <dbReference type="ARBA" id="ARBA00022837"/>
    </source>
</evidence>
<organism evidence="13 14">
    <name type="scientific">Alistipes ihumii AP11</name>
    <dbReference type="NCBI Taxonomy" id="1211813"/>
    <lineage>
        <taxon>Bacteria</taxon>
        <taxon>Pseudomonadati</taxon>
        <taxon>Bacteroidota</taxon>
        <taxon>Bacteroidia</taxon>
        <taxon>Bacteroidales</taxon>
        <taxon>Rikenellaceae</taxon>
        <taxon>Alistipes</taxon>
    </lineage>
</organism>
<comment type="subunit">
    <text evidence="5">Monomer.</text>
</comment>
<evidence type="ECO:0000256" key="5">
    <source>
        <dbReference type="ARBA" id="ARBA00011245"/>
    </source>
</evidence>
<dbReference type="InterPro" id="IPR047215">
    <property type="entry name" value="Galactose_mutarotase-like"/>
</dbReference>
<keyword evidence="14" id="KW-1185">Reference proteome</keyword>
<dbReference type="Pfam" id="PF01263">
    <property type="entry name" value="Aldose_epim"/>
    <property type="match status" value="1"/>
</dbReference>
<comment type="similarity">
    <text evidence="4 11">Belongs to the aldose epimerase family.</text>
</comment>
<dbReference type="Gene3D" id="2.70.98.10">
    <property type="match status" value="1"/>
</dbReference>
<comment type="catalytic activity">
    <reaction evidence="1 11">
        <text>alpha-D-glucose = beta-D-glucose</text>
        <dbReference type="Rhea" id="RHEA:10264"/>
        <dbReference type="ChEBI" id="CHEBI:15903"/>
        <dbReference type="ChEBI" id="CHEBI:17925"/>
        <dbReference type="EC" id="5.1.3.3"/>
    </reaction>
</comment>
<evidence type="ECO:0000256" key="3">
    <source>
        <dbReference type="ARBA" id="ARBA00005028"/>
    </source>
</evidence>
<dbReference type="NCBIfam" id="NF008277">
    <property type="entry name" value="PRK11055.1"/>
    <property type="match status" value="1"/>
</dbReference>
<dbReference type="PANTHER" id="PTHR10091:SF0">
    <property type="entry name" value="GALACTOSE MUTAROTASE"/>
    <property type="match status" value="1"/>
</dbReference>
<evidence type="ECO:0000256" key="7">
    <source>
        <dbReference type="ARBA" id="ARBA00014165"/>
    </source>
</evidence>
<keyword evidence="10 11" id="KW-0119">Carbohydrate metabolism</keyword>
<dbReference type="PANTHER" id="PTHR10091">
    <property type="entry name" value="ALDOSE-1-EPIMERASE"/>
    <property type="match status" value="1"/>
</dbReference>
<evidence type="ECO:0000313" key="14">
    <source>
        <dbReference type="Proteomes" id="UP001059295"/>
    </source>
</evidence>
<evidence type="ECO:0000313" key="13">
    <source>
        <dbReference type="EMBL" id="UWN56361.1"/>
    </source>
</evidence>
<evidence type="ECO:0000256" key="2">
    <source>
        <dbReference type="ARBA" id="ARBA00001913"/>
    </source>
</evidence>
<comment type="pathway">
    <text evidence="3 11">Carbohydrate metabolism; hexose metabolism.</text>
</comment>
<reference evidence="13" key="1">
    <citation type="journal article" date="2022" name="Cell">
        <title>Design, construction, and in vivo augmentation of a complex gut microbiome.</title>
        <authorList>
            <person name="Cheng A.G."/>
            <person name="Ho P.Y."/>
            <person name="Aranda-Diaz A."/>
            <person name="Jain S."/>
            <person name="Yu F.B."/>
            <person name="Meng X."/>
            <person name="Wang M."/>
            <person name="Iakiviak M."/>
            <person name="Nagashima K."/>
            <person name="Zhao A."/>
            <person name="Murugkar P."/>
            <person name="Patil A."/>
            <person name="Atabakhsh K."/>
            <person name="Weakley A."/>
            <person name="Yan J."/>
            <person name="Brumbaugh A.R."/>
            <person name="Higginbottom S."/>
            <person name="Dimas A."/>
            <person name="Shiver A.L."/>
            <person name="Deutschbauer A."/>
            <person name="Neff N."/>
            <person name="Sonnenburg J.L."/>
            <person name="Huang K.C."/>
            <person name="Fischbach M.A."/>
        </authorList>
    </citation>
    <scope>NUCLEOTIDE SEQUENCE</scope>
    <source>
        <strain evidence="13">AP11</strain>
    </source>
</reference>
<dbReference type="InterPro" id="IPR015443">
    <property type="entry name" value="Aldose_1-epimerase"/>
</dbReference>
<dbReference type="InterPro" id="IPR018052">
    <property type="entry name" value="Ald1_epimerase_CS"/>
</dbReference>
<name>A0ABY5UWB2_9BACT</name>
<keyword evidence="8" id="KW-0106">Calcium</keyword>
<dbReference type="CDD" id="cd09019">
    <property type="entry name" value="galactose_mutarotase_like"/>
    <property type="match status" value="1"/>
</dbReference>
<evidence type="ECO:0000256" key="1">
    <source>
        <dbReference type="ARBA" id="ARBA00001614"/>
    </source>
</evidence>
<evidence type="ECO:0000256" key="12">
    <source>
        <dbReference type="SAM" id="MobiDB-lite"/>
    </source>
</evidence>
<dbReference type="GeneID" id="82891414"/>
<keyword evidence="9 11" id="KW-0413">Isomerase</keyword>
<feature type="region of interest" description="Disordered" evidence="12">
    <location>
        <begin position="213"/>
        <end position="232"/>
    </location>
</feature>
<proteinExistence type="inferred from homology"/>
<dbReference type="PIRSF" id="PIRSF005096">
    <property type="entry name" value="GALM"/>
    <property type="match status" value="1"/>
</dbReference>
<dbReference type="EMBL" id="CP102294">
    <property type="protein sequence ID" value="UWN56361.1"/>
    <property type="molecule type" value="Genomic_DNA"/>
</dbReference>
<protein>
    <recommendedName>
        <fullName evidence="7 11">Aldose 1-epimerase</fullName>
        <ecNumber evidence="6 11">5.1.3.3</ecNumber>
    </recommendedName>
</protein>
<evidence type="ECO:0000256" key="10">
    <source>
        <dbReference type="ARBA" id="ARBA00023277"/>
    </source>
</evidence>
<gene>
    <name evidence="13" type="ORF">NQ491_06730</name>
</gene>
<evidence type="ECO:0000256" key="4">
    <source>
        <dbReference type="ARBA" id="ARBA00006206"/>
    </source>
</evidence>